<dbReference type="Proteomes" id="UP000265816">
    <property type="component" value="Unassembled WGS sequence"/>
</dbReference>
<dbReference type="AlphaFoldDB" id="A0A398B747"/>
<gene>
    <name evidence="1" type="ORF">D1970_08900</name>
</gene>
<accession>A0A398B747</accession>
<evidence type="ECO:0000313" key="1">
    <source>
        <dbReference type="EMBL" id="RID85662.1"/>
    </source>
</evidence>
<evidence type="ECO:0000313" key="2">
    <source>
        <dbReference type="Proteomes" id="UP000265816"/>
    </source>
</evidence>
<organism evidence="1 2">
    <name type="scientific">Mesobacillus zeae</name>
    <dbReference type="NCBI Taxonomy" id="1917180"/>
    <lineage>
        <taxon>Bacteria</taxon>
        <taxon>Bacillati</taxon>
        <taxon>Bacillota</taxon>
        <taxon>Bacilli</taxon>
        <taxon>Bacillales</taxon>
        <taxon>Bacillaceae</taxon>
        <taxon>Mesobacillus</taxon>
    </lineage>
</organism>
<proteinExistence type="predicted"/>
<protein>
    <submittedName>
        <fullName evidence="1">Uncharacterized protein</fullName>
    </submittedName>
</protein>
<reference evidence="1 2" key="1">
    <citation type="submission" date="2018-08" db="EMBL/GenBank/DDBJ databases">
        <title>Bacillus jemisoniae sp. nov., Bacillus chryseoplanitiae sp. nov., Bacillus resnikiae sp. nov., and Bacillus frankliniae sp. nov., isolated from Viking spacecraft and associated surfaces.</title>
        <authorList>
            <person name="Seuylemezian A."/>
            <person name="Vaishampayan P."/>
        </authorList>
    </citation>
    <scope>NUCLEOTIDE SEQUENCE [LARGE SCALE GENOMIC DNA]</scope>
    <source>
        <strain evidence="1 2">JJ-247</strain>
    </source>
</reference>
<comment type="caution">
    <text evidence="1">The sequence shown here is derived from an EMBL/GenBank/DDBJ whole genome shotgun (WGS) entry which is preliminary data.</text>
</comment>
<dbReference type="OrthoDB" id="2937925at2"/>
<sequence length="67" mass="7910">MRISKNKSSPFVIDLKDVGLPRQVLLLIKRVYNDPNTNRHTKDLIRFELQKLLGREFDIKGFLNNQD</sequence>
<name>A0A398B747_9BACI</name>
<keyword evidence="2" id="KW-1185">Reference proteome</keyword>
<dbReference type="RefSeq" id="WP_119112515.1">
    <property type="nucleotide sequence ID" value="NZ_CBCSEO010000002.1"/>
</dbReference>
<dbReference type="EMBL" id="QWVT01000015">
    <property type="protein sequence ID" value="RID85662.1"/>
    <property type="molecule type" value="Genomic_DNA"/>
</dbReference>